<dbReference type="Proteomes" id="UP000475532">
    <property type="component" value="Unassembled WGS sequence"/>
</dbReference>
<dbReference type="RefSeq" id="WP_203597071.1">
    <property type="nucleotide sequence ID" value="NZ_JAAGLI010000786.1"/>
</dbReference>
<protein>
    <recommendedName>
        <fullName evidence="2">Septum formation-related domain-containing protein</fullName>
    </recommendedName>
</protein>
<comment type="caution">
    <text evidence="3">The sequence shown here is derived from an EMBL/GenBank/DDBJ whole genome shotgun (WGS) entry which is preliminary data.</text>
</comment>
<evidence type="ECO:0000259" key="2">
    <source>
        <dbReference type="Pfam" id="PF13845"/>
    </source>
</evidence>
<keyword evidence="1" id="KW-0812">Transmembrane</keyword>
<dbReference type="InterPro" id="IPR026004">
    <property type="entry name" value="Septum_form"/>
</dbReference>
<evidence type="ECO:0000313" key="4">
    <source>
        <dbReference type="Proteomes" id="UP000475532"/>
    </source>
</evidence>
<gene>
    <name evidence="3" type="ORF">G3I70_29155</name>
</gene>
<proteinExistence type="predicted"/>
<evidence type="ECO:0000256" key="1">
    <source>
        <dbReference type="SAM" id="Phobius"/>
    </source>
</evidence>
<reference evidence="3 4" key="1">
    <citation type="submission" date="2020-01" db="EMBL/GenBank/DDBJ databases">
        <title>Insect and environment-associated Actinomycetes.</title>
        <authorList>
            <person name="Currrie C."/>
            <person name="Chevrette M."/>
            <person name="Carlson C."/>
            <person name="Stubbendieck R."/>
            <person name="Wendt-Pienkowski E."/>
        </authorList>
    </citation>
    <scope>NUCLEOTIDE SEQUENCE [LARGE SCALE GENOMIC DNA]</scope>
    <source>
        <strain evidence="3 4">SID10258</strain>
    </source>
</reference>
<keyword evidence="1" id="KW-1133">Transmembrane helix</keyword>
<dbReference type="EMBL" id="JAAGLI010000786">
    <property type="protein sequence ID" value="NEA26534.1"/>
    <property type="molecule type" value="Genomic_DNA"/>
</dbReference>
<organism evidence="3 4">
    <name type="scientific">Actinomadura bangladeshensis</name>
    <dbReference type="NCBI Taxonomy" id="453573"/>
    <lineage>
        <taxon>Bacteria</taxon>
        <taxon>Bacillati</taxon>
        <taxon>Actinomycetota</taxon>
        <taxon>Actinomycetes</taxon>
        <taxon>Streptosporangiales</taxon>
        <taxon>Thermomonosporaceae</taxon>
        <taxon>Actinomadura</taxon>
    </lineage>
</organism>
<feature type="domain" description="Septum formation-related" evidence="2">
    <location>
        <begin position="178"/>
        <end position="326"/>
    </location>
</feature>
<accession>A0A6L9QRL1</accession>
<feature type="transmembrane region" description="Helical" evidence="1">
    <location>
        <begin position="56"/>
        <end position="79"/>
    </location>
</feature>
<feature type="transmembrane region" description="Helical" evidence="1">
    <location>
        <begin position="20"/>
        <end position="44"/>
    </location>
</feature>
<dbReference type="Pfam" id="PF13845">
    <property type="entry name" value="Septum_form"/>
    <property type="match status" value="1"/>
</dbReference>
<evidence type="ECO:0000313" key="3">
    <source>
        <dbReference type="EMBL" id="NEA26534.1"/>
    </source>
</evidence>
<dbReference type="AlphaFoldDB" id="A0A6L9QRL1"/>
<sequence length="341" mass="36827">MDTPPPVPSAPVPIRTNRLAIAATVCAVLGLVPFALGFGVAALVRLKDGNEKGKGYAVSGLVGAGIWTIAALVIAATAVTSMVSVNRDDSGRVREPGRLLVSALRPGDCFAGPLPGSRHAIVSVTPCTRPHDSEVTRVGPLPEEPYPGREAVDAASARWCAARNFYLGKSPLLPDLRYYRLVPDKAGWKSGNRTVICSVHHTGPDRLTSTFAETIDPNLKYYYELKPRDCLADIAPQSLATTTVPCTELHRNQVYATHRLPLESGRVPSDYPPYPGTGVVRTRASRFCKTEARKLFGGHPPPVPVRRQVAGPTQEYWEVGIRTVVCLATTKKPLKRSLIPK</sequence>
<name>A0A6L9QRL1_9ACTN</name>
<keyword evidence="1" id="KW-0472">Membrane</keyword>